<dbReference type="VEuPathDB" id="FungiDB:ASPFODRAFT_53378"/>
<reference evidence="2" key="1">
    <citation type="journal article" date="2017" name="Genome Biol.">
        <title>Comparative genomics reveals high biological diversity and specific adaptations in the industrially and medically important fungal genus Aspergillus.</title>
        <authorList>
            <person name="de Vries R.P."/>
            <person name="Riley R."/>
            <person name="Wiebenga A."/>
            <person name="Aguilar-Osorio G."/>
            <person name="Amillis S."/>
            <person name="Uchima C.A."/>
            <person name="Anderluh G."/>
            <person name="Asadollahi M."/>
            <person name="Askin M."/>
            <person name="Barry K."/>
            <person name="Battaglia E."/>
            <person name="Bayram O."/>
            <person name="Benocci T."/>
            <person name="Braus-Stromeyer S.A."/>
            <person name="Caldana C."/>
            <person name="Canovas D."/>
            <person name="Cerqueira G.C."/>
            <person name="Chen F."/>
            <person name="Chen W."/>
            <person name="Choi C."/>
            <person name="Clum A."/>
            <person name="Dos Santos R.A."/>
            <person name="Damasio A.R."/>
            <person name="Diallinas G."/>
            <person name="Emri T."/>
            <person name="Fekete E."/>
            <person name="Flipphi M."/>
            <person name="Freyberg S."/>
            <person name="Gallo A."/>
            <person name="Gournas C."/>
            <person name="Habgood R."/>
            <person name="Hainaut M."/>
            <person name="Harispe M.L."/>
            <person name="Henrissat B."/>
            <person name="Hilden K.S."/>
            <person name="Hope R."/>
            <person name="Hossain A."/>
            <person name="Karabika E."/>
            <person name="Karaffa L."/>
            <person name="Karanyi Z."/>
            <person name="Krasevec N."/>
            <person name="Kuo A."/>
            <person name="Kusch H."/>
            <person name="LaButti K."/>
            <person name="Lagendijk E.L."/>
            <person name="Lapidus A."/>
            <person name="Levasseur A."/>
            <person name="Lindquist E."/>
            <person name="Lipzen A."/>
            <person name="Logrieco A.F."/>
            <person name="MacCabe A."/>
            <person name="Maekelae M.R."/>
            <person name="Malavazi I."/>
            <person name="Melin P."/>
            <person name="Meyer V."/>
            <person name="Mielnichuk N."/>
            <person name="Miskei M."/>
            <person name="Molnar A.P."/>
            <person name="Mule G."/>
            <person name="Ngan C.Y."/>
            <person name="Orejas M."/>
            <person name="Orosz E."/>
            <person name="Ouedraogo J.P."/>
            <person name="Overkamp K.M."/>
            <person name="Park H.-S."/>
            <person name="Perrone G."/>
            <person name="Piumi F."/>
            <person name="Punt P.J."/>
            <person name="Ram A.F."/>
            <person name="Ramon A."/>
            <person name="Rauscher S."/>
            <person name="Record E."/>
            <person name="Riano-Pachon D.M."/>
            <person name="Robert V."/>
            <person name="Roehrig J."/>
            <person name="Ruller R."/>
            <person name="Salamov A."/>
            <person name="Salih N.S."/>
            <person name="Samson R.A."/>
            <person name="Sandor E."/>
            <person name="Sanguinetti M."/>
            <person name="Schuetze T."/>
            <person name="Sepcic K."/>
            <person name="Shelest E."/>
            <person name="Sherlock G."/>
            <person name="Sophianopoulou V."/>
            <person name="Squina F.M."/>
            <person name="Sun H."/>
            <person name="Susca A."/>
            <person name="Todd R.B."/>
            <person name="Tsang A."/>
            <person name="Unkles S.E."/>
            <person name="van de Wiele N."/>
            <person name="van Rossen-Uffink D."/>
            <person name="Oliveira J.V."/>
            <person name="Vesth T.C."/>
            <person name="Visser J."/>
            <person name="Yu J.-H."/>
            <person name="Zhou M."/>
            <person name="Andersen M.R."/>
            <person name="Archer D.B."/>
            <person name="Baker S.E."/>
            <person name="Benoit I."/>
            <person name="Brakhage A.A."/>
            <person name="Braus G.H."/>
            <person name="Fischer R."/>
            <person name="Frisvad J.C."/>
            <person name="Goldman G.H."/>
            <person name="Houbraken J."/>
            <person name="Oakley B."/>
            <person name="Pocsi I."/>
            <person name="Scazzocchio C."/>
            <person name="Seiboth B."/>
            <person name="vanKuyk P.A."/>
            <person name="Wortman J."/>
            <person name="Dyer P.S."/>
            <person name="Grigoriev I.V."/>
        </authorList>
    </citation>
    <scope>NUCLEOTIDE SEQUENCE [LARGE SCALE GENOMIC DNA]</scope>
    <source>
        <strain evidence="2">CBS 106.47</strain>
    </source>
</reference>
<name>A0A1M3T0K9_ASPLC</name>
<evidence type="ECO:0000313" key="2">
    <source>
        <dbReference type="Proteomes" id="UP000184063"/>
    </source>
</evidence>
<dbReference type="Proteomes" id="UP000184063">
    <property type="component" value="Unassembled WGS sequence"/>
</dbReference>
<organism evidence="1 2">
    <name type="scientific">Aspergillus luchuensis (strain CBS 106.47)</name>
    <dbReference type="NCBI Taxonomy" id="1137211"/>
    <lineage>
        <taxon>Eukaryota</taxon>
        <taxon>Fungi</taxon>
        <taxon>Dikarya</taxon>
        <taxon>Ascomycota</taxon>
        <taxon>Pezizomycotina</taxon>
        <taxon>Eurotiomycetes</taxon>
        <taxon>Eurotiomycetidae</taxon>
        <taxon>Eurotiales</taxon>
        <taxon>Aspergillaceae</taxon>
        <taxon>Aspergillus</taxon>
        <taxon>Aspergillus subgen. Circumdati</taxon>
    </lineage>
</organism>
<dbReference type="EMBL" id="KV878256">
    <property type="protein sequence ID" value="OJZ80300.1"/>
    <property type="molecule type" value="Genomic_DNA"/>
</dbReference>
<dbReference type="AlphaFoldDB" id="A0A1M3T0K9"/>
<protein>
    <submittedName>
        <fullName evidence="1">Uncharacterized protein</fullName>
    </submittedName>
</protein>
<feature type="non-terminal residue" evidence="1">
    <location>
        <position position="160"/>
    </location>
</feature>
<accession>A0A1M3T0K9</accession>
<evidence type="ECO:0000313" key="1">
    <source>
        <dbReference type="EMBL" id="OJZ80300.1"/>
    </source>
</evidence>
<proteinExistence type="predicted"/>
<sequence>MVSSASWSVQQRILPYPFRSVQLETVWVKCPYWPHPSQSVEDLGLFDVVLVVVPLDDDCPSIGNVALAVLPGGLERVHAVLGSPLHPPFSRENIAWWDTSCRRRITDLATHIYGSFCKWWVINELWCMHYGLNAEVRAWFLKNMVEAQKSSRRYFHTSST</sequence>
<gene>
    <name evidence="1" type="ORF">ASPFODRAFT_53378</name>
</gene>